<evidence type="ECO:0000313" key="4">
    <source>
        <dbReference type="EMBL" id="AMY09846.1"/>
    </source>
</evidence>
<name>A0A143PN39_LUTPR</name>
<keyword evidence="2 4" id="KW-0378">Hydrolase</keyword>
<dbReference type="PANTHER" id="PTHR10161:SF14">
    <property type="entry name" value="TARTRATE-RESISTANT ACID PHOSPHATASE TYPE 5"/>
    <property type="match status" value="1"/>
</dbReference>
<evidence type="ECO:0000256" key="2">
    <source>
        <dbReference type="ARBA" id="ARBA00022801"/>
    </source>
</evidence>
<gene>
    <name evidence="4" type="primary">phoA_5</name>
    <name evidence="4" type="ORF">LuPra_03072</name>
</gene>
<proteinExistence type="predicted"/>
<dbReference type="PANTHER" id="PTHR10161">
    <property type="entry name" value="TARTRATE-RESISTANT ACID PHOSPHATASE TYPE 5"/>
    <property type="match status" value="1"/>
</dbReference>
<evidence type="ECO:0000259" key="3">
    <source>
        <dbReference type="Pfam" id="PF00149"/>
    </source>
</evidence>
<dbReference type="RefSeq" id="WP_157899231.1">
    <property type="nucleotide sequence ID" value="NZ_CP015136.1"/>
</dbReference>
<feature type="domain" description="Calcineurin-like phosphoesterase" evidence="3">
    <location>
        <begin position="37"/>
        <end position="212"/>
    </location>
</feature>
<dbReference type="EC" id="3.1.3.1" evidence="4"/>
<dbReference type="InterPro" id="IPR051558">
    <property type="entry name" value="Metallophosphoesterase_PAP"/>
</dbReference>
<dbReference type="OrthoDB" id="9809781at2"/>
<keyword evidence="1" id="KW-0732">Signal</keyword>
<dbReference type="Gene3D" id="3.60.21.10">
    <property type="match status" value="1"/>
</dbReference>
<dbReference type="InterPro" id="IPR004843">
    <property type="entry name" value="Calcineurin-like_PHP"/>
</dbReference>
<sequence>MNARVRGLVLALAVAAASAVIGGQTPAPLPNRSGSLKFAAIGDNGTGDPPQYEVGAQMARLHGTFPFDLVIMLGDNMYGGQKPADFVKKFEAPYAPLLRAGVKFQASLGNHDRPENVSYKPFNMNGQRYYSYARGNVRFFALDSTYMDARQVAWIDNALQQATEEWKICYFHHPLYSNADRHGSSVDLRVLLEPIFVKHGVNVVFSGHDHVYERLKPQKGIYYFVSGAAGQLRAGNMNPTDQTAASFDQDQSFMLVEVAGAEMYFQVISRTGNTVDSGRISRQR</sequence>
<keyword evidence="5" id="KW-1185">Reference proteome</keyword>
<protein>
    <submittedName>
        <fullName evidence="4">Alkaline phosphatase</fullName>
        <ecNumber evidence="4">3.1.3.1</ecNumber>
    </submittedName>
</protein>
<dbReference type="KEGG" id="abac:LuPra_03072"/>
<organism evidence="4 5">
    <name type="scientific">Luteitalea pratensis</name>
    <dbReference type="NCBI Taxonomy" id="1855912"/>
    <lineage>
        <taxon>Bacteria</taxon>
        <taxon>Pseudomonadati</taxon>
        <taxon>Acidobacteriota</taxon>
        <taxon>Vicinamibacteria</taxon>
        <taxon>Vicinamibacterales</taxon>
        <taxon>Vicinamibacteraceae</taxon>
        <taxon>Luteitalea</taxon>
    </lineage>
</organism>
<reference evidence="5" key="2">
    <citation type="submission" date="2016-04" db="EMBL/GenBank/DDBJ databases">
        <title>First Complete Genome Sequence of a Subdivision 6 Acidobacterium.</title>
        <authorList>
            <person name="Huang S."/>
            <person name="Vieira S."/>
            <person name="Bunk B."/>
            <person name="Riedel T."/>
            <person name="Sproeer C."/>
            <person name="Overmann J."/>
        </authorList>
    </citation>
    <scope>NUCLEOTIDE SEQUENCE [LARGE SCALE GENOMIC DNA]</scope>
    <source>
        <strain evidence="5">DSM 100886 HEG_-6_39</strain>
    </source>
</reference>
<reference evidence="4 5" key="1">
    <citation type="journal article" date="2016" name="Genome Announc.">
        <title>First Complete Genome Sequence of a Subdivision 6 Acidobacterium Strain.</title>
        <authorList>
            <person name="Huang S."/>
            <person name="Vieira S."/>
            <person name="Bunk B."/>
            <person name="Riedel T."/>
            <person name="Sproer C."/>
            <person name="Overmann J."/>
        </authorList>
    </citation>
    <scope>NUCLEOTIDE SEQUENCE [LARGE SCALE GENOMIC DNA]</scope>
    <source>
        <strain evidence="5">DSM 100886 HEG_-6_39</strain>
    </source>
</reference>
<dbReference type="STRING" id="1855912.LuPra_03072"/>
<dbReference type="EMBL" id="CP015136">
    <property type="protein sequence ID" value="AMY09846.1"/>
    <property type="molecule type" value="Genomic_DNA"/>
</dbReference>
<accession>A0A143PN39</accession>
<dbReference type="InterPro" id="IPR029052">
    <property type="entry name" value="Metallo-depent_PP-like"/>
</dbReference>
<dbReference type="Proteomes" id="UP000076079">
    <property type="component" value="Chromosome"/>
</dbReference>
<dbReference type="SUPFAM" id="SSF56300">
    <property type="entry name" value="Metallo-dependent phosphatases"/>
    <property type="match status" value="1"/>
</dbReference>
<evidence type="ECO:0000313" key="5">
    <source>
        <dbReference type="Proteomes" id="UP000076079"/>
    </source>
</evidence>
<evidence type="ECO:0000256" key="1">
    <source>
        <dbReference type="ARBA" id="ARBA00022729"/>
    </source>
</evidence>
<dbReference type="AlphaFoldDB" id="A0A143PN39"/>
<dbReference type="Pfam" id="PF00149">
    <property type="entry name" value="Metallophos"/>
    <property type="match status" value="1"/>
</dbReference>
<dbReference type="GO" id="GO:0004035">
    <property type="term" value="F:alkaline phosphatase activity"/>
    <property type="evidence" value="ECO:0007669"/>
    <property type="project" value="UniProtKB-EC"/>
</dbReference>